<sequence length="135" mass="14436">MLVVSALDHRFGWSTAPTAVSVVGDVVLAVGLGLGILAVAQNSYAAANVTVEAEQPVISTGLYGLVRHPMYFALVIMMVGIPLALGSYWGLAGAVGGVPFLALRIADEEKMLTNDLVGYRAYTQQVHYRLLPYVW</sequence>
<keyword evidence="4 5" id="KW-0472">Membrane</keyword>
<evidence type="ECO:0008006" key="8">
    <source>
        <dbReference type="Google" id="ProtNLM"/>
    </source>
</evidence>
<evidence type="ECO:0000313" key="7">
    <source>
        <dbReference type="Proteomes" id="UP000238296"/>
    </source>
</evidence>
<dbReference type="AlphaFoldDB" id="A0A2S8BPP7"/>
<comment type="subcellular location">
    <subcellularLocation>
        <location evidence="1">Endomembrane system</location>
        <topology evidence="1">Multi-pass membrane protein</topology>
    </subcellularLocation>
</comment>
<dbReference type="PANTHER" id="PTHR43847">
    <property type="entry name" value="BLL3993 PROTEIN"/>
    <property type="match status" value="1"/>
</dbReference>
<evidence type="ECO:0000256" key="5">
    <source>
        <dbReference type="SAM" id="Phobius"/>
    </source>
</evidence>
<organism evidence="6 7">
    <name type="scientific">Mycobacterium talmoniae</name>
    <dbReference type="NCBI Taxonomy" id="1858794"/>
    <lineage>
        <taxon>Bacteria</taxon>
        <taxon>Bacillati</taxon>
        <taxon>Actinomycetota</taxon>
        <taxon>Actinomycetes</taxon>
        <taxon>Mycobacteriales</taxon>
        <taxon>Mycobacteriaceae</taxon>
        <taxon>Mycobacterium</taxon>
    </lineage>
</organism>
<reference evidence="6 7" key="1">
    <citation type="journal article" date="2017" name="Int. J. Syst. Evol. Microbiol.">
        <title>Mycobacterium talmoniae sp. nov., a slowly growing mycobacterium isolated from human respiratory samples.</title>
        <authorList>
            <person name="Davidson R.M."/>
            <person name="DeGroote M.A."/>
            <person name="Marola J.L."/>
            <person name="Buss S."/>
            <person name="Jones V."/>
            <person name="McNeil M.R."/>
            <person name="Freifeld A.G."/>
            <person name="Elaine Epperson L."/>
            <person name="Hasan N.A."/>
            <person name="Jackson M."/>
            <person name="Iwen P.C."/>
            <person name="Salfinger M."/>
            <person name="Strong M."/>
        </authorList>
    </citation>
    <scope>NUCLEOTIDE SEQUENCE [LARGE SCALE GENOMIC DNA]</scope>
    <source>
        <strain evidence="6 7">ATCC BAA-2683</strain>
    </source>
</reference>
<dbReference type="PANTHER" id="PTHR43847:SF1">
    <property type="entry name" value="BLL3993 PROTEIN"/>
    <property type="match status" value="1"/>
</dbReference>
<keyword evidence="2 5" id="KW-0812">Transmembrane</keyword>
<evidence type="ECO:0000256" key="2">
    <source>
        <dbReference type="ARBA" id="ARBA00022692"/>
    </source>
</evidence>
<dbReference type="GO" id="GO:0012505">
    <property type="term" value="C:endomembrane system"/>
    <property type="evidence" value="ECO:0007669"/>
    <property type="project" value="UniProtKB-SubCell"/>
</dbReference>
<proteinExistence type="predicted"/>
<dbReference type="InterPro" id="IPR052527">
    <property type="entry name" value="Metal_cation-efflux_comp"/>
</dbReference>
<protein>
    <recommendedName>
        <fullName evidence="8">Steroid 5-alpha reductase C-terminal domain-containing protein</fullName>
    </recommendedName>
</protein>
<dbReference type="EMBL" id="PPEA01000154">
    <property type="protein sequence ID" value="PQM48644.1"/>
    <property type="molecule type" value="Genomic_DNA"/>
</dbReference>
<evidence type="ECO:0000313" key="6">
    <source>
        <dbReference type="EMBL" id="PQM48644.1"/>
    </source>
</evidence>
<gene>
    <name evidence="6" type="ORF">C1Y40_01150</name>
</gene>
<feature type="transmembrane region" description="Helical" evidence="5">
    <location>
        <begin position="20"/>
        <end position="40"/>
    </location>
</feature>
<dbReference type="InterPro" id="IPR007318">
    <property type="entry name" value="Phopholipid_MeTrfase"/>
</dbReference>
<dbReference type="Gene3D" id="1.20.120.1630">
    <property type="match status" value="1"/>
</dbReference>
<dbReference type="Proteomes" id="UP000238296">
    <property type="component" value="Unassembled WGS sequence"/>
</dbReference>
<evidence type="ECO:0000256" key="4">
    <source>
        <dbReference type="ARBA" id="ARBA00023136"/>
    </source>
</evidence>
<evidence type="ECO:0000256" key="1">
    <source>
        <dbReference type="ARBA" id="ARBA00004127"/>
    </source>
</evidence>
<feature type="transmembrane region" description="Helical" evidence="5">
    <location>
        <begin position="71"/>
        <end position="91"/>
    </location>
</feature>
<comment type="caution">
    <text evidence="6">The sequence shown here is derived from an EMBL/GenBank/DDBJ whole genome shotgun (WGS) entry which is preliminary data.</text>
</comment>
<keyword evidence="3 5" id="KW-1133">Transmembrane helix</keyword>
<name>A0A2S8BPP7_9MYCO</name>
<accession>A0A2S8BPP7</accession>
<dbReference type="Pfam" id="PF04191">
    <property type="entry name" value="PEMT"/>
    <property type="match status" value="1"/>
</dbReference>
<evidence type="ECO:0000256" key="3">
    <source>
        <dbReference type="ARBA" id="ARBA00022989"/>
    </source>
</evidence>